<keyword evidence="4" id="KW-1185">Reference proteome</keyword>
<reference evidence="3" key="2">
    <citation type="submission" date="2025-08" db="UniProtKB">
        <authorList>
            <consortium name="Ensembl"/>
        </authorList>
    </citation>
    <scope>IDENTIFICATION</scope>
</reference>
<dbReference type="InParanoid" id="A0A672IJ66"/>
<dbReference type="GO" id="GO:0001782">
    <property type="term" value="P:B cell homeostasis"/>
    <property type="evidence" value="ECO:0007669"/>
    <property type="project" value="TreeGrafter"/>
</dbReference>
<sequence length="101" mass="11309">YEGSSSHTRGGSPRSHRELTSKSASRLKRDTQFWDALLKKCVACQTVCRQQHIISRLLARCKAMHAHYYDPLLKKCISCTKICGRHPFATACSSSQVSPLS</sequence>
<protein>
    <recommendedName>
        <fullName evidence="2">TACI cysteine-rich domain-containing protein</fullName>
    </recommendedName>
</protein>
<dbReference type="GO" id="GO:0005886">
    <property type="term" value="C:plasma membrane"/>
    <property type="evidence" value="ECO:0007669"/>
    <property type="project" value="InterPro"/>
</dbReference>
<evidence type="ECO:0000313" key="4">
    <source>
        <dbReference type="Proteomes" id="UP000472267"/>
    </source>
</evidence>
<organism evidence="3 4">
    <name type="scientific">Salarias fasciatus</name>
    <name type="common">Jewelled blenny</name>
    <name type="synonym">Blennius fasciatus</name>
    <dbReference type="NCBI Taxonomy" id="181472"/>
    <lineage>
        <taxon>Eukaryota</taxon>
        <taxon>Metazoa</taxon>
        <taxon>Chordata</taxon>
        <taxon>Craniata</taxon>
        <taxon>Vertebrata</taxon>
        <taxon>Euteleostomi</taxon>
        <taxon>Actinopterygii</taxon>
        <taxon>Neopterygii</taxon>
        <taxon>Teleostei</taxon>
        <taxon>Neoteleostei</taxon>
        <taxon>Acanthomorphata</taxon>
        <taxon>Ovalentaria</taxon>
        <taxon>Blenniimorphae</taxon>
        <taxon>Blenniiformes</taxon>
        <taxon>Blennioidei</taxon>
        <taxon>Blenniidae</taxon>
        <taxon>Salariinae</taxon>
        <taxon>Salarias</taxon>
    </lineage>
</organism>
<evidence type="ECO:0000259" key="2">
    <source>
        <dbReference type="Pfam" id="PF09305"/>
    </source>
</evidence>
<name>A0A672IJ66_SALFA</name>
<dbReference type="GO" id="GO:0002244">
    <property type="term" value="P:hematopoietic progenitor cell differentiation"/>
    <property type="evidence" value="ECO:0007669"/>
    <property type="project" value="TreeGrafter"/>
</dbReference>
<dbReference type="GO" id="GO:0030889">
    <property type="term" value="P:negative regulation of B cell proliferation"/>
    <property type="evidence" value="ECO:0007669"/>
    <property type="project" value="TreeGrafter"/>
</dbReference>
<accession>A0A672IJ66</accession>
<reference evidence="3" key="3">
    <citation type="submission" date="2025-09" db="UniProtKB">
        <authorList>
            <consortium name="Ensembl"/>
        </authorList>
    </citation>
    <scope>IDENTIFICATION</scope>
</reference>
<dbReference type="InterPro" id="IPR022317">
    <property type="entry name" value="TNFR_13B"/>
</dbReference>
<evidence type="ECO:0000313" key="3">
    <source>
        <dbReference type="Ensembl" id="ENSSFAP00005041821.1"/>
    </source>
</evidence>
<evidence type="ECO:0000256" key="1">
    <source>
        <dbReference type="SAM" id="MobiDB-lite"/>
    </source>
</evidence>
<feature type="domain" description="TACI cysteine-rich" evidence="2">
    <location>
        <begin position="60"/>
        <end position="88"/>
    </location>
</feature>
<dbReference type="PANTHER" id="PTHR15511">
    <property type="entry name" value="TUMOR NECROSIS FACTOR RECEPTOR SUPERFAMILY MEMBER 13B"/>
    <property type="match status" value="1"/>
</dbReference>
<proteinExistence type="predicted"/>
<dbReference type="Proteomes" id="UP000472267">
    <property type="component" value="Chromosome 8"/>
</dbReference>
<reference evidence="3" key="1">
    <citation type="submission" date="2019-06" db="EMBL/GenBank/DDBJ databases">
        <authorList>
            <consortium name="Wellcome Sanger Institute Data Sharing"/>
        </authorList>
    </citation>
    <scope>NUCLEOTIDE SEQUENCE [LARGE SCALE GENOMIC DNA]</scope>
</reference>
<dbReference type="SUPFAM" id="SSF57586">
    <property type="entry name" value="TNF receptor-like"/>
    <property type="match status" value="2"/>
</dbReference>
<dbReference type="InterPro" id="IPR015384">
    <property type="entry name" value="TACI_Cys-rich-dom"/>
</dbReference>
<dbReference type="Pfam" id="PF09305">
    <property type="entry name" value="TACI-CRD2"/>
    <property type="match status" value="2"/>
</dbReference>
<feature type="region of interest" description="Disordered" evidence="1">
    <location>
        <begin position="1"/>
        <end position="25"/>
    </location>
</feature>
<dbReference type="Ensembl" id="ENSSFAT00005043345.1">
    <property type="protein sequence ID" value="ENSSFAP00005041821.1"/>
    <property type="gene ID" value="ENSSFAG00005020748.1"/>
</dbReference>
<feature type="domain" description="TACI cysteine-rich" evidence="2">
    <location>
        <begin position="28"/>
        <end position="50"/>
    </location>
</feature>
<dbReference type="AlphaFoldDB" id="A0A672IJ66"/>
<dbReference type="PANTHER" id="PTHR15511:SF2">
    <property type="entry name" value="TUMOR NECROSIS FACTOR RECEPTOR SUPERFAMILY MEMBER 13B"/>
    <property type="match status" value="1"/>
</dbReference>
<dbReference type="Gene3D" id="4.10.1290.10">
    <property type="entry name" value="Tumor necrosis factor receptor superfamily"/>
    <property type="match status" value="2"/>
</dbReference>